<evidence type="ECO:0000313" key="11">
    <source>
        <dbReference type="EMBL" id="VFK56319.1"/>
    </source>
</evidence>
<sequence length="173" mass="19682">MARVYVSVGSNINRERNIRLAIDRLRAEYGRLVVSRVYESNPVGFEGDRFFNLVIGLDTPHLPGAVVRTLRAIEDQSNRTRGGARYSSRTLDLDLLLYDDLIIREGGMNIPRGEILQHAFVLRPLAEIAGDRHHPIERRTFAQLWAEFDNTEQDIWVVPFDTLVDDNGGKPTP</sequence>
<dbReference type="NCBIfam" id="TIGR01498">
    <property type="entry name" value="folK"/>
    <property type="match status" value="1"/>
</dbReference>
<accession>A0A450ZR69</accession>
<dbReference type="InterPro" id="IPR000550">
    <property type="entry name" value="Hppk"/>
</dbReference>
<dbReference type="Pfam" id="PF01288">
    <property type="entry name" value="HPPK"/>
    <property type="match status" value="1"/>
</dbReference>
<evidence type="ECO:0000313" key="9">
    <source>
        <dbReference type="EMBL" id="VFK54214.1"/>
    </source>
</evidence>
<dbReference type="GO" id="GO:0016301">
    <property type="term" value="F:kinase activity"/>
    <property type="evidence" value="ECO:0007669"/>
    <property type="project" value="UniProtKB-KW"/>
</dbReference>
<dbReference type="PANTHER" id="PTHR43071">
    <property type="entry name" value="2-AMINO-4-HYDROXY-6-HYDROXYMETHYLDIHYDROPTERIDINE PYROPHOSPHOKINASE"/>
    <property type="match status" value="1"/>
</dbReference>
<keyword evidence="5 11" id="KW-0418">Kinase</keyword>
<dbReference type="UniPathway" id="UPA00077">
    <property type="reaction ID" value="UER00155"/>
</dbReference>
<dbReference type="GO" id="GO:0003848">
    <property type="term" value="F:2-amino-4-hydroxy-6-hydroxymethyldihydropteridine diphosphokinase activity"/>
    <property type="evidence" value="ECO:0007669"/>
    <property type="project" value="UniProtKB-EC"/>
</dbReference>
<keyword evidence="6" id="KW-0067">ATP-binding</keyword>
<evidence type="ECO:0000313" key="10">
    <source>
        <dbReference type="EMBL" id="VFK56190.1"/>
    </source>
</evidence>
<dbReference type="PANTHER" id="PTHR43071:SF2">
    <property type="entry name" value="2-AMINO-4-HYDROXY-6-HYDROXYMETHYLDIHYDROPTERIDINE PYROPHOSPHOKINASE"/>
    <property type="match status" value="1"/>
</dbReference>
<proteinExistence type="predicted"/>
<dbReference type="AlphaFoldDB" id="A0A450ZR69"/>
<evidence type="ECO:0000256" key="2">
    <source>
        <dbReference type="ARBA" id="ARBA00013253"/>
    </source>
</evidence>
<evidence type="ECO:0000256" key="7">
    <source>
        <dbReference type="ARBA" id="ARBA00022909"/>
    </source>
</evidence>
<dbReference type="GO" id="GO:0046656">
    <property type="term" value="P:folic acid biosynthetic process"/>
    <property type="evidence" value="ECO:0007669"/>
    <property type="project" value="UniProtKB-KW"/>
</dbReference>
<dbReference type="GO" id="GO:0046654">
    <property type="term" value="P:tetrahydrofolate biosynthetic process"/>
    <property type="evidence" value="ECO:0007669"/>
    <property type="project" value="UniProtKB-UniPathway"/>
</dbReference>
<gene>
    <name evidence="10" type="ORF">BECKTUN1418D_GA0071000_104214</name>
    <name evidence="11" type="ORF">BECKTUN1418E_GA0071001_10404</name>
    <name evidence="9" type="ORF">BECKTUN1418F_GA0071002_10394</name>
</gene>
<reference evidence="11" key="1">
    <citation type="submission" date="2019-02" db="EMBL/GenBank/DDBJ databases">
        <authorList>
            <person name="Gruber-Vodicka R. H."/>
            <person name="Seah K. B. B."/>
        </authorList>
    </citation>
    <scope>NUCLEOTIDE SEQUENCE</scope>
    <source>
        <strain evidence="10">BECK_BY1</strain>
        <strain evidence="11">BECK_BY2</strain>
        <strain evidence="9">BECK_BY3</strain>
    </source>
</reference>
<dbReference type="EMBL" id="CAADFV010000040">
    <property type="protein sequence ID" value="VFK56319.1"/>
    <property type="molecule type" value="Genomic_DNA"/>
</dbReference>
<protein>
    <recommendedName>
        <fullName evidence="2">2-amino-4-hydroxy-6-hydroxymethyldihydropteridine diphosphokinase</fullName>
        <ecNumber evidence="2">2.7.6.3</ecNumber>
    </recommendedName>
</protein>
<organism evidence="11">
    <name type="scientific">Candidatus Kentrum sp. TUN</name>
    <dbReference type="NCBI Taxonomy" id="2126343"/>
    <lineage>
        <taxon>Bacteria</taxon>
        <taxon>Pseudomonadati</taxon>
        <taxon>Pseudomonadota</taxon>
        <taxon>Gammaproteobacteria</taxon>
        <taxon>Candidatus Kentrum</taxon>
    </lineage>
</organism>
<evidence type="ECO:0000259" key="8">
    <source>
        <dbReference type="Pfam" id="PF01288"/>
    </source>
</evidence>
<evidence type="ECO:0000256" key="1">
    <source>
        <dbReference type="ARBA" id="ARBA00005051"/>
    </source>
</evidence>
<evidence type="ECO:0000256" key="3">
    <source>
        <dbReference type="ARBA" id="ARBA00022679"/>
    </source>
</evidence>
<name>A0A450ZR69_9GAMM</name>
<keyword evidence="7" id="KW-0289">Folate biosynthesis</keyword>
<evidence type="ECO:0000256" key="4">
    <source>
        <dbReference type="ARBA" id="ARBA00022741"/>
    </source>
</evidence>
<dbReference type="Gene3D" id="3.30.70.560">
    <property type="entry name" value="7,8-Dihydro-6-hydroxymethylpterin-pyrophosphokinase HPPK"/>
    <property type="match status" value="1"/>
</dbReference>
<comment type="pathway">
    <text evidence="1">Cofactor biosynthesis; tetrahydrofolate biosynthesis; 2-amino-4-hydroxy-6-hydroxymethyl-7,8-dihydropteridine diphosphate from 7,8-dihydroneopterin triphosphate: step 4/4.</text>
</comment>
<dbReference type="SUPFAM" id="SSF55083">
    <property type="entry name" value="6-hydroxymethyl-7,8-dihydropterin pyrophosphokinase, HPPK"/>
    <property type="match status" value="1"/>
</dbReference>
<dbReference type="EMBL" id="CAADFY010000039">
    <property type="protein sequence ID" value="VFK54214.1"/>
    <property type="molecule type" value="Genomic_DNA"/>
</dbReference>
<keyword evidence="3" id="KW-0808">Transferase</keyword>
<feature type="domain" description="7,8-dihydro-6-hydroxymethylpterin-pyrophosphokinase" evidence="8">
    <location>
        <begin position="5"/>
        <end position="129"/>
    </location>
</feature>
<dbReference type="EC" id="2.7.6.3" evidence="2"/>
<keyword evidence="4" id="KW-0547">Nucleotide-binding</keyword>
<evidence type="ECO:0000256" key="6">
    <source>
        <dbReference type="ARBA" id="ARBA00022840"/>
    </source>
</evidence>
<dbReference type="InterPro" id="IPR035907">
    <property type="entry name" value="Hppk_sf"/>
</dbReference>
<evidence type="ECO:0000256" key="5">
    <source>
        <dbReference type="ARBA" id="ARBA00022777"/>
    </source>
</evidence>
<dbReference type="EMBL" id="CAADFX010000042">
    <property type="protein sequence ID" value="VFK56190.1"/>
    <property type="molecule type" value="Genomic_DNA"/>
</dbReference>
<dbReference type="GO" id="GO:0005524">
    <property type="term" value="F:ATP binding"/>
    <property type="evidence" value="ECO:0007669"/>
    <property type="project" value="UniProtKB-KW"/>
</dbReference>